<dbReference type="Pfam" id="PF00155">
    <property type="entry name" value="Aminotran_1_2"/>
    <property type="match status" value="1"/>
</dbReference>
<feature type="domain" description="Aminotransferase class I/classII large" evidence="7">
    <location>
        <begin position="155"/>
        <end position="515"/>
    </location>
</feature>
<proteinExistence type="inferred from homology"/>
<evidence type="ECO:0000256" key="6">
    <source>
        <dbReference type="RuleBase" id="RU000481"/>
    </source>
</evidence>
<dbReference type="PROSITE" id="PS00105">
    <property type="entry name" value="AA_TRANSFER_CLASS_1"/>
    <property type="match status" value="1"/>
</dbReference>
<dbReference type="InterPro" id="IPR050596">
    <property type="entry name" value="AspAT/PAT-like"/>
</dbReference>
<reference evidence="8 9" key="1">
    <citation type="submission" date="2015-09" db="EMBL/GenBank/DDBJ databases">
        <title>Genome announcement of multiple Pseudomonas syringae strains.</title>
        <authorList>
            <person name="Thakur S."/>
            <person name="Wang P.W."/>
            <person name="Gong Y."/>
            <person name="Weir B.S."/>
            <person name="Guttman D.S."/>
        </authorList>
    </citation>
    <scope>NUCLEOTIDE SEQUENCE [LARGE SCALE GENOMIC DNA]</scope>
    <source>
        <strain evidence="8 9">ICMP3507</strain>
    </source>
</reference>
<evidence type="ECO:0000256" key="1">
    <source>
        <dbReference type="ARBA" id="ARBA00001933"/>
    </source>
</evidence>
<dbReference type="InterPro" id="IPR015424">
    <property type="entry name" value="PyrdxlP-dep_Trfase"/>
</dbReference>
<dbReference type="GO" id="GO:0006520">
    <property type="term" value="P:amino acid metabolic process"/>
    <property type="evidence" value="ECO:0007669"/>
    <property type="project" value="InterPro"/>
</dbReference>
<dbReference type="InterPro" id="IPR004838">
    <property type="entry name" value="NHTrfase_class1_PyrdxlP-BS"/>
</dbReference>
<dbReference type="InterPro" id="IPR015421">
    <property type="entry name" value="PyrdxlP-dep_Trfase_major"/>
</dbReference>
<dbReference type="SUPFAM" id="SSF53383">
    <property type="entry name" value="PLP-dependent transferases"/>
    <property type="match status" value="1"/>
</dbReference>
<dbReference type="Gene3D" id="3.40.640.10">
    <property type="entry name" value="Type I PLP-dependent aspartate aminotransferase-like (Major domain)"/>
    <property type="match status" value="1"/>
</dbReference>
<evidence type="ECO:0000256" key="5">
    <source>
        <dbReference type="ARBA" id="ARBA00022898"/>
    </source>
</evidence>
<dbReference type="AlphaFoldDB" id="A0A0P9SWR6"/>
<dbReference type="GO" id="GO:0030170">
    <property type="term" value="F:pyridoxal phosphate binding"/>
    <property type="evidence" value="ECO:0007669"/>
    <property type="project" value="InterPro"/>
</dbReference>
<keyword evidence="3 6" id="KW-0032">Aminotransferase</keyword>
<dbReference type="PATRIC" id="fig|53707.9.peg.3810"/>
<dbReference type="GO" id="GO:0008483">
    <property type="term" value="F:transaminase activity"/>
    <property type="evidence" value="ECO:0007669"/>
    <property type="project" value="UniProtKB-KW"/>
</dbReference>
<dbReference type="PANTHER" id="PTHR46383:SF1">
    <property type="entry name" value="ASPARTATE AMINOTRANSFERASE"/>
    <property type="match status" value="1"/>
</dbReference>
<dbReference type="Gene3D" id="3.90.1150.10">
    <property type="entry name" value="Aspartate Aminotransferase, domain 1"/>
    <property type="match status" value="1"/>
</dbReference>
<dbReference type="InterPro" id="IPR004839">
    <property type="entry name" value="Aminotransferase_I/II_large"/>
</dbReference>
<dbReference type="Proteomes" id="UP000050265">
    <property type="component" value="Unassembled WGS sequence"/>
</dbReference>
<evidence type="ECO:0000256" key="3">
    <source>
        <dbReference type="ARBA" id="ARBA00022576"/>
    </source>
</evidence>
<name>A0A0P9SWR6_PSEAV</name>
<dbReference type="PANTHER" id="PTHR46383">
    <property type="entry name" value="ASPARTATE AMINOTRANSFERASE"/>
    <property type="match status" value="1"/>
</dbReference>
<comment type="caution">
    <text evidence="8">The sequence shown here is derived from an EMBL/GenBank/DDBJ whole genome shotgun (WGS) entry which is preliminary data.</text>
</comment>
<evidence type="ECO:0000313" key="8">
    <source>
        <dbReference type="EMBL" id="KPX62386.1"/>
    </source>
</evidence>
<dbReference type="NCBIfam" id="NF004769">
    <property type="entry name" value="PRK06107.1"/>
    <property type="match status" value="1"/>
</dbReference>
<comment type="similarity">
    <text evidence="2 6">Belongs to the class-I pyridoxal-phosphate-dependent aminotransferase family.</text>
</comment>
<evidence type="ECO:0000259" key="7">
    <source>
        <dbReference type="Pfam" id="PF00155"/>
    </source>
</evidence>
<evidence type="ECO:0000313" key="9">
    <source>
        <dbReference type="Proteomes" id="UP000050265"/>
    </source>
</evidence>
<dbReference type="EMBL" id="LJQP01000341">
    <property type="protein sequence ID" value="KPX62386.1"/>
    <property type="molecule type" value="Genomic_DNA"/>
</dbReference>
<accession>A0A0P9SWR6</accession>
<evidence type="ECO:0000256" key="2">
    <source>
        <dbReference type="ARBA" id="ARBA00007441"/>
    </source>
</evidence>
<dbReference type="CDD" id="cd00609">
    <property type="entry name" value="AAT_like"/>
    <property type="match status" value="1"/>
</dbReference>
<gene>
    <name evidence="8" type="ORF">ALO35_05185</name>
</gene>
<keyword evidence="5" id="KW-0663">Pyridoxal phosphate</keyword>
<keyword evidence="4 6" id="KW-0808">Transferase</keyword>
<sequence length="523" mass="56367">MCDVQYIGGLGQAADVDNFHKVFQAAKVQGAALQSHDPDASARHRPALKKPDISNCYVSNCRACLQRMDVPVGIARPLLVQHWFICGHKRCLSTQNKLVLWPAVCRLVTYSPSRPSTRNANVTASRIAARVLRIKPSPSSAAADRANELRRAGKSIINLVVGEPDFDTPAHIRQAASAAIENGETRYTLNAGTAALRDAIAAKLQRENGLSYARGQIVVTSGAKAAIFNAFAATLGIDDEVLIPAPYWVSYPDMVLACDGRPVTLACPEDNQFKLTAEQLRHAITPRTRWLLLNSPSNPTGATYSATEWRALADVLLDYPDVLVMTDDIYEHIRYDDTPLSHLLTVEPALRERVLIINGVSKTYAMTGWRIGYAAGPSDIINAMATLQSQSTSNACSVSQAAAVAALNGDQSFVGESVKVYKQRRDRCLELINAIDGLSCIQPQGAFYLYVNCAALIGKTTPSGSVLEADTDVVLYLLESQGVAVVAGTAYGLAPFFRMSTATALETLETGCTRIATAVAALR</sequence>
<evidence type="ECO:0000256" key="4">
    <source>
        <dbReference type="ARBA" id="ARBA00022679"/>
    </source>
</evidence>
<dbReference type="FunFam" id="3.40.640.10:FF:000033">
    <property type="entry name" value="Aspartate aminotransferase"/>
    <property type="match status" value="1"/>
</dbReference>
<organism evidence="8 9">
    <name type="scientific">Pseudomonas amygdali pv. lachrymans</name>
    <name type="common">Pseudomonas syringae pv. lachrymans</name>
    <dbReference type="NCBI Taxonomy" id="53707"/>
    <lineage>
        <taxon>Bacteria</taxon>
        <taxon>Pseudomonadati</taxon>
        <taxon>Pseudomonadota</taxon>
        <taxon>Gammaproteobacteria</taxon>
        <taxon>Pseudomonadales</taxon>
        <taxon>Pseudomonadaceae</taxon>
        <taxon>Pseudomonas</taxon>
        <taxon>Pseudomonas amygdali</taxon>
    </lineage>
</organism>
<protein>
    <recommendedName>
        <fullName evidence="6">Aminotransferase</fullName>
        <ecNumber evidence="6">2.6.1.-</ecNumber>
    </recommendedName>
</protein>
<comment type="cofactor">
    <cofactor evidence="1 6">
        <name>pyridoxal 5'-phosphate</name>
        <dbReference type="ChEBI" id="CHEBI:597326"/>
    </cofactor>
</comment>
<dbReference type="EC" id="2.6.1.-" evidence="6"/>
<dbReference type="InterPro" id="IPR015422">
    <property type="entry name" value="PyrdxlP-dep_Trfase_small"/>
</dbReference>